<comment type="caution">
    <text evidence="3">The sequence shown here is derived from an EMBL/GenBank/DDBJ whole genome shotgun (WGS) entry which is preliminary data.</text>
</comment>
<protein>
    <recommendedName>
        <fullName evidence="5">AAA+ ATPase domain-containing protein</fullName>
    </recommendedName>
</protein>
<dbReference type="AlphaFoldDB" id="A0A1F8GCC9"/>
<dbReference type="GO" id="GO:0016887">
    <property type="term" value="F:ATP hydrolysis activity"/>
    <property type="evidence" value="ECO:0007669"/>
    <property type="project" value="InterPro"/>
</dbReference>
<accession>A0A1F8GCC9</accession>
<dbReference type="InterPro" id="IPR050764">
    <property type="entry name" value="CbbQ/NirQ/NorQ/GpvN"/>
</dbReference>
<evidence type="ECO:0000313" key="3">
    <source>
        <dbReference type="EMBL" id="OGN23024.1"/>
    </source>
</evidence>
<evidence type="ECO:0000259" key="2">
    <source>
        <dbReference type="Pfam" id="PF17863"/>
    </source>
</evidence>
<proteinExistence type="predicted"/>
<dbReference type="Gene3D" id="3.40.50.300">
    <property type="entry name" value="P-loop containing nucleotide triphosphate hydrolases"/>
    <property type="match status" value="1"/>
</dbReference>
<dbReference type="PIRSF" id="PIRSF002849">
    <property type="entry name" value="AAA_ATPase_chaperone_MoxR_prd"/>
    <property type="match status" value="1"/>
</dbReference>
<name>A0A1F8GCC9_9BACT</name>
<dbReference type="EMBL" id="MGKI01000006">
    <property type="protein sequence ID" value="OGN23024.1"/>
    <property type="molecule type" value="Genomic_DNA"/>
</dbReference>
<dbReference type="InterPro" id="IPR011703">
    <property type="entry name" value="ATPase_AAA-3"/>
</dbReference>
<dbReference type="Gene3D" id="1.10.8.80">
    <property type="entry name" value="Magnesium chelatase subunit I, C-Terminal domain"/>
    <property type="match status" value="1"/>
</dbReference>
<dbReference type="InterPro" id="IPR041628">
    <property type="entry name" value="ChlI/MoxR_AAA_lid"/>
</dbReference>
<dbReference type="Proteomes" id="UP000178227">
    <property type="component" value="Unassembled WGS sequence"/>
</dbReference>
<evidence type="ECO:0008006" key="5">
    <source>
        <dbReference type="Google" id="ProtNLM"/>
    </source>
</evidence>
<dbReference type="InterPro" id="IPR027417">
    <property type="entry name" value="P-loop_NTPase"/>
</dbReference>
<organism evidence="3 4">
    <name type="scientific">Candidatus Yanofskybacteria bacterium RIFCSPLOWO2_01_FULL_42_49</name>
    <dbReference type="NCBI Taxonomy" id="1802694"/>
    <lineage>
        <taxon>Bacteria</taxon>
        <taxon>Candidatus Yanofskyibacteriota</taxon>
    </lineage>
</organism>
<reference evidence="3 4" key="1">
    <citation type="journal article" date="2016" name="Nat. Commun.">
        <title>Thousands of microbial genomes shed light on interconnected biogeochemical processes in an aquifer system.</title>
        <authorList>
            <person name="Anantharaman K."/>
            <person name="Brown C.T."/>
            <person name="Hug L.A."/>
            <person name="Sharon I."/>
            <person name="Castelle C.J."/>
            <person name="Probst A.J."/>
            <person name="Thomas B.C."/>
            <person name="Singh A."/>
            <person name="Wilkins M.J."/>
            <person name="Karaoz U."/>
            <person name="Brodie E.L."/>
            <person name="Williams K.H."/>
            <person name="Hubbard S.S."/>
            <person name="Banfield J.F."/>
        </authorList>
    </citation>
    <scope>NUCLEOTIDE SEQUENCE [LARGE SCALE GENOMIC DNA]</scope>
</reference>
<dbReference type="Pfam" id="PF17863">
    <property type="entry name" value="AAA_lid_2"/>
    <property type="match status" value="1"/>
</dbReference>
<feature type="domain" description="ChlI/MoxR AAA lid" evidence="2">
    <location>
        <begin position="308"/>
        <end position="376"/>
    </location>
</feature>
<dbReference type="PANTHER" id="PTHR42759">
    <property type="entry name" value="MOXR FAMILY PROTEIN"/>
    <property type="match status" value="1"/>
</dbReference>
<sequence length="383" mass="43224">MFKKKEEVNRDFCLEKAAAILAEYRKILIGLDSTGEGLIRDLLTGVPYSENGRKRIGKPPTLLMAAPGVGKTDSAVTIASAIDGKFSFIPFNPEMKVSDLIGADIYDPSSGSFYFAEGPICSSHIVLADEISRGHPKTQACLLQVMEERVAIASRMDAVLKRIVSQVKRLVPISDKSEEKRCISWIVGTGNPFEQEGTYPIPEAQLDRFTTCRSIDLPKREDEKRIRLTSVYNPYDENASPMVQKATNLSEVWNMTGFIIKDVRPINELPDDSANELLQRLVENSRPREKNKEERRIHSPEKLQKFIDNYVKAGLSPRANFHFEAVARTLAFFRQRNYISVDDIKDVARLVMAHRIMLKPLAKGRGIKQHDVVEEILRLTPLP</sequence>
<feature type="domain" description="ATPase AAA-3" evidence="1">
    <location>
        <begin position="171"/>
        <end position="210"/>
    </location>
</feature>
<dbReference type="Pfam" id="PF07726">
    <property type="entry name" value="AAA_3"/>
    <property type="match status" value="2"/>
</dbReference>
<dbReference type="GO" id="GO:0005524">
    <property type="term" value="F:ATP binding"/>
    <property type="evidence" value="ECO:0007669"/>
    <property type="project" value="InterPro"/>
</dbReference>
<gene>
    <name evidence="3" type="ORF">A2918_02740</name>
</gene>
<evidence type="ECO:0000313" key="4">
    <source>
        <dbReference type="Proteomes" id="UP000178227"/>
    </source>
</evidence>
<evidence type="ECO:0000259" key="1">
    <source>
        <dbReference type="Pfam" id="PF07726"/>
    </source>
</evidence>
<dbReference type="SUPFAM" id="SSF52540">
    <property type="entry name" value="P-loop containing nucleoside triphosphate hydrolases"/>
    <property type="match status" value="1"/>
</dbReference>
<dbReference type="PANTHER" id="PTHR42759:SF1">
    <property type="entry name" value="MAGNESIUM-CHELATASE SUBUNIT CHLD"/>
    <property type="match status" value="1"/>
</dbReference>
<dbReference type="STRING" id="1802694.A2918_02740"/>
<feature type="domain" description="ATPase AAA-3" evidence="1">
    <location>
        <begin position="62"/>
        <end position="154"/>
    </location>
</feature>